<proteinExistence type="predicted"/>
<gene>
    <name evidence="1" type="ORF">LCGC14_0848070</name>
</gene>
<dbReference type="AlphaFoldDB" id="A0A0F9RW03"/>
<reference evidence="1" key="1">
    <citation type="journal article" date="2015" name="Nature">
        <title>Complex archaea that bridge the gap between prokaryotes and eukaryotes.</title>
        <authorList>
            <person name="Spang A."/>
            <person name="Saw J.H."/>
            <person name="Jorgensen S.L."/>
            <person name="Zaremba-Niedzwiedzka K."/>
            <person name="Martijn J."/>
            <person name="Lind A.E."/>
            <person name="van Eijk R."/>
            <person name="Schleper C."/>
            <person name="Guy L."/>
            <person name="Ettema T.J."/>
        </authorList>
    </citation>
    <scope>NUCLEOTIDE SEQUENCE</scope>
</reference>
<name>A0A0F9RW03_9ZZZZ</name>
<accession>A0A0F9RW03</accession>
<dbReference type="EMBL" id="LAZR01002514">
    <property type="protein sequence ID" value="KKN29051.1"/>
    <property type="molecule type" value="Genomic_DNA"/>
</dbReference>
<evidence type="ECO:0000313" key="1">
    <source>
        <dbReference type="EMBL" id="KKN29051.1"/>
    </source>
</evidence>
<organism evidence="1">
    <name type="scientific">marine sediment metagenome</name>
    <dbReference type="NCBI Taxonomy" id="412755"/>
    <lineage>
        <taxon>unclassified sequences</taxon>
        <taxon>metagenomes</taxon>
        <taxon>ecological metagenomes</taxon>
    </lineage>
</organism>
<sequence length="317" mass="33628">MRVLLLAWAGVFASLADFWNGLATQVDGSGVLGGFLAVGFFELSISFSNLAQLALDGAVAAGEWETRIDALQDTLAETLLESALGEAITSIWPEFPEFVIDPGQWAIDTLSDVSPELAAFLIDPEAWVLAILESWLPIDIQASGFETIDVDGAVFYANEQTSVGSGFEFRIPEGTWDTVWASFYGYSAPAGRSAINVFHDGVLTASFAGGPSGVDGIVYGVSITSDPDGLAVGGLWRVLASTPGSMAFARAVYLAPGEGEPEPGSASIQLVGAVGPASWSLDWSGFIDWLEAAFLSIAEGLYALLERIVRYFWEGVY</sequence>
<protein>
    <submittedName>
        <fullName evidence="1">Uncharacterized protein</fullName>
    </submittedName>
</protein>
<comment type="caution">
    <text evidence="1">The sequence shown here is derived from an EMBL/GenBank/DDBJ whole genome shotgun (WGS) entry which is preliminary data.</text>
</comment>